<dbReference type="Pfam" id="PF13424">
    <property type="entry name" value="TPR_12"/>
    <property type="match status" value="1"/>
</dbReference>
<dbReference type="HAMAP" id="MF_03013">
    <property type="entry name" value="CLU"/>
    <property type="match status" value="1"/>
</dbReference>
<dbReference type="Pfam" id="PF12807">
    <property type="entry name" value="eIF3_p135"/>
    <property type="match status" value="1"/>
</dbReference>
<reference evidence="6" key="3">
    <citation type="submission" date="2022-06" db="UniProtKB">
        <authorList>
            <consortium name="EnsemblMetazoa"/>
        </authorList>
    </citation>
    <scope>IDENTIFICATION</scope>
</reference>
<dbReference type="CDD" id="cd15466">
    <property type="entry name" value="CLU-central"/>
    <property type="match status" value="1"/>
</dbReference>
<evidence type="ECO:0000313" key="6">
    <source>
        <dbReference type="EnsemblMetazoa" id="KAF7489179.1"/>
    </source>
</evidence>
<dbReference type="GO" id="GO:0005737">
    <property type="term" value="C:cytoplasm"/>
    <property type="evidence" value="ECO:0007669"/>
    <property type="project" value="UniProtKB-SubCell"/>
</dbReference>
<keyword evidence="1 2" id="KW-0963">Cytoplasm</keyword>
<dbReference type="SUPFAM" id="SSF48452">
    <property type="entry name" value="TPR-like"/>
    <property type="match status" value="1"/>
</dbReference>
<feature type="compositionally biased region" description="Polar residues" evidence="3">
    <location>
        <begin position="75"/>
        <end position="101"/>
    </location>
</feature>
<dbReference type="Gene3D" id="3.30.2280.10">
    <property type="entry name" value="Hypothetical protein (hspc210)"/>
    <property type="match status" value="1"/>
</dbReference>
<feature type="region of interest" description="Disordered" evidence="3">
    <location>
        <begin position="1369"/>
        <end position="1429"/>
    </location>
</feature>
<organism evidence="5">
    <name type="scientific">Sarcoptes scabiei</name>
    <name type="common">Itch mite</name>
    <name type="synonym">Acarus scabiei</name>
    <dbReference type="NCBI Taxonomy" id="52283"/>
    <lineage>
        <taxon>Eukaryota</taxon>
        <taxon>Metazoa</taxon>
        <taxon>Ecdysozoa</taxon>
        <taxon>Arthropoda</taxon>
        <taxon>Chelicerata</taxon>
        <taxon>Arachnida</taxon>
        <taxon>Acari</taxon>
        <taxon>Acariformes</taxon>
        <taxon>Sarcoptiformes</taxon>
        <taxon>Astigmata</taxon>
        <taxon>Psoroptidia</taxon>
        <taxon>Sarcoptoidea</taxon>
        <taxon>Sarcoptidae</taxon>
        <taxon>Sarcoptinae</taxon>
        <taxon>Sarcoptes</taxon>
    </lineage>
</organism>
<dbReference type="InterPro" id="IPR023231">
    <property type="entry name" value="GSKIP_dom_sf"/>
</dbReference>
<dbReference type="InterPro" id="IPR033646">
    <property type="entry name" value="CLU-central"/>
</dbReference>
<accession>A0A834VBG8</accession>
<dbReference type="Pfam" id="PF13374">
    <property type="entry name" value="TPR_10"/>
    <property type="match status" value="1"/>
</dbReference>
<dbReference type="EMBL" id="WVUK01000065">
    <property type="protein sequence ID" value="KAF7489179.1"/>
    <property type="molecule type" value="Genomic_DNA"/>
</dbReference>
<evidence type="ECO:0000313" key="5">
    <source>
        <dbReference type="EMBL" id="KAF7489179.1"/>
    </source>
</evidence>
<dbReference type="InterPro" id="IPR027523">
    <property type="entry name" value="CLU_prot"/>
</dbReference>
<reference evidence="5" key="2">
    <citation type="submission" date="2020-01" db="EMBL/GenBank/DDBJ databases">
        <authorList>
            <person name="Korhonen P.K.K."/>
            <person name="Guangxu M.G."/>
            <person name="Wang T.W."/>
            <person name="Stroehlein A.J.S."/>
            <person name="Young N.D."/>
            <person name="Ang C.-S.A."/>
            <person name="Fernando D.W.F."/>
            <person name="Lu H.L."/>
            <person name="Taylor S.T."/>
            <person name="Ehtesham M.E.M."/>
            <person name="Najaraj S.H.N."/>
            <person name="Harsha G.H.G."/>
            <person name="Madugundu A.M."/>
            <person name="Renuse S.R."/>
            <person name="Holt D.H."/>
            <person name="Pandey A.P."/>
            <person name="Papenfuss A.P."/>
            <person name="Gasser R.B.G."/>
            <person name="Fischer K.F."/>
        </authorList>
    </citation>
    <scope>NUCLEOTIDE SEQUENCE</scope>
    <source>
        <strain evidence="5">SSS_KF_BRIS2020</strain>
    </source>
</reference>
<gene>
    <name evidence="5" type="ORF">SSS_1587</name>
</gene>
<feature type="compositionally biased region" description="Low complexity" evidence="3">
    <location>
        <begin position="17"/>
        <end position="34"/>
    </location>
</feature>
<dbReference type="PANTHER" id="PTHR12601">
    <property type="entry name" value="EUKARYOTIC TRANSLATION INITIATION FACTOR 3 SUBUNIT EIF-3"/>
    <property type="match status" value="1"/>
</dbReference>
<feature type="region of interest" description="Disordered" evidence="3">
    <location>
        <begin position="731"/>
        <end position="763"/>
    </location>
</feature>
<evidence type="ECO:0000256" key="2">
    <source>
        <dbReference type="HAMAP-Rule" id="MF_03013"/>
    </source>
</evidence>
<proteinExistence type="inferred from homology"/>
<comment type="subcellular location">
    <subcellularLocation>
        <location evidence="2">Cytoplasm</location>
    </subcellularLocation>
</comment>
<dbReference type="InterPro" id="IPR028275">
    <property type="entry name" value="CLU_N"/>
</dbReference>
<dbReference type="FunFam" id="1.25.40.10:FF:000099">
    <property type="entry name" value="Clustered mitochondria protein homolog"/>
    <property type="match status" value="1"/>
</dbReference>
<sequence>MPTACNTRDDDVDKSKSSNPNDNNNSNPISQDDQNVLHSNHANGDVTRNGDHQEEINKMQHGFIDDDVDDEMPTRDQSTSSPSSAPNETTNIKSSDNENSNLTEESLVLIPENTFTIKLSVPGIEPFELQVSPVELVQEINHQLIDREDTCHRTCFSLQLDGVTLDNFTELRNIEGLKEGSIIKLVEEPYTVREARIHVRHIRDLLKSLDINDSYNGIDCNSLSFMNTIAQNDLSDLKKTNKTVRSDLIDCLPPDYVLPPENNNTSSINTTNQTNNTVINGHNFSGINREVQLIPLQPQIKDVPKTPALKIITNSGWNPPPGNRKLRGDLMYLYVVTLEDKRFHITSSVKGFFVNLSTDDVFNPKPSNPKLIFHSLVDLLSQISSAFKRNYSLIQKRRYQRHPIERLVAPYQIYTWTAPQIDNTIDCIRAEDAFSSKLSYEEHMPGQTRDWNEELQTTRELPRKTLSERIIRERAIFKVHSDFVSAATRGAMAVVDGNVLALNPNEDTKMQMFIWNSIFFSLGFDVRDHYKEVGGDAAAYAAPSNDLHGVRAYSFINVEGFSTLATAVIDYKGFRVTAQSIIPGILDRDQEQSVVYGSIDFGKTVVSHPKYLEILKKAGQVLKIIPHKVISKNGEEIEICSSVECKGIIGNDGRHYILDLLRTFPPDPHYVLTDGSELSEEMRKMGFPRNHKHKLSSLRQELIDAFFESRYLMFIRMAAYYLQQSDSLHNQPQMNLDQSSVNTQTETSNDSSNTDAKESEISDEMKKIAEKIVSTENDNETKESASNLSGTSIVGYNTKEIVRKAALDVGSLSETEFDIRFNPDIFSYGVLHADADTEMFKKQKQLIKDAAEFLIKVQIPTLIRELLDHTLYIYDGLTLTEAFRARGINMRYLGYFVENLSQKDSLDYAMSIGVSELVCRSIKHLFVSYMQTVEPLYMATAISHFLNCFFSATVTQPVNFDDMNKHSKRRGRKMRNGKTLSENKQDRQNSDWLTLTPKSFWSQLRNEMDTYYGWQPSKEIESVEALLNRYSIQKISMLRIVCIRTGIQILLREYNFDHKTRPAFTEDDILNVFPVVKHISPKANDAFNLFQTGQRKISEGNIRDSYDYISEALNLFNSVYGPLHPDIVQCLRLLGRINYILGDYSEACIQQQKAVLMSEKVNGIDHPHTITEYNFLALYSFANSQISASLKFLYRTRYLLSLIHSQNHPEMAIVDSNIGLILHAIGEYDYSLKFLEHALQLNLRYFGNRNLKIALNYHLIARTLSCMGDFRGALNNEKETYLIYKKELGANHEKTKESSECLRHLTNQAVVLQKKMNEIYKGNLNTFIPPIQIQPPSISSVMELLNVINGILFLHITTQDAESLREIQTVKSKQSQQEKDDTLDTKSSDKLLKNGNIGNESQASVGAKDEDHTSPTTDRLNNNIVFASA</sequence>
<dbReference type="GO" id="GO:0007005">
    <property type="term" value="P:mitochondrion organization"/>
    <property type="evidence" value="ECO:0007669"/>
    <property type="project" value="UniProtKB-UniRule"/>
</dbReference>
<dbReference type="Proteomes" id="UP000070412">
    <property type="component" value="Unassembled WGS sequence"/>
</dbReference>
<comment type="function">
    <text evidence="2">mRNA-binding protein involved in proper cytoplasmic distribution of mitochondria.</text>
</comment>
<feature type="region of interest" description="Disordered" evidence="3">
    <location>
        <begin position="964"/>
        <end position="988"/>
    </location>
</feature>
<comment type="similarity">
    <text evidence="2">Belongs to the CLU family.</text>
</comment>
<evidence type="ECO:0000313" key="7">
    <source>
        <dbReference type="Proteomes" id="UP000070412"/>
    </source>
</evidence>
<dbReference type="InterPro" id="IPR011990">
    <property type="entry name" value="TPR-like_helical_dom_sf"/>
</dbReference>
<dbReference type="GO" id="GO:0048312">
    <property type="term" value="P:intracellular distribution of mitochondria"/>
    <property type="evidence" value="ECO:0007669"/>
    <property type="project" value="TreeGrafter"/>
</dbReference>
<feature type="compositionally biased region" description="Basic and acidic residues" evidence="3">
    <location>
        <begin position="1376"/>
        <end position="1392"/>
    </location>
</feature>
<dbReference type="Gene3D" id="1.25.40.10">
    <property type="entry name" value="Tetratricopeptide repeat domain"/>
    <property type="match status" value="1"/>
</dbReference>
<evidence type="ECO:0000256" key="1">
    <source>
        <dbReference type="ARBA" id="ARBA00022490"/>
    </source>
</evidence>
<dbReference type="GO" id="GO:0003729">
    <property type="term" value="F:mRNA binding"/>
    <property type="evidence" value="ECO:0007669"/>
    <property type="project" value="TreeGrafter"/>
</dbReference>
<dbReference type="PROSITE" id="PS51823">
    <property type="entry name" value="CLU"/>
    <property type="match status" value="1"/>
</dbReference>
<protein>
    <recommendedName>
        <fullName evidence="2">Clustered mitochondria protein homolog</fullName>
    </recommendedName>
</protein>
<dbReference type="Pfam" id="PF15044">
    <property type="entry name" value="CLU_N"/>
    <property type="match status" value="1"/>
</dbReference>
<dbReference type="EnsemblMetazoa" id="SSS_1587s_mrna">
    <property type="protein sequence ID" value="KAF7489179.1"/>
    <property type="gene ID" value="SSS_1587"/>
</dbReference>
<evidence type="ECO:0000259" key="4">
    <source>
        <dbReference type="PROSITE" id="PS51823"/>
    </source>
</evidence>
<dbReference type="PANTHER" id="PTHR12601:SF6">
    <property type="entry name" value="CLUSTERED MITOCHONDRIA PROTEIN HOMOLOG"/>
    <property type="match status" value="1"/>
</dbReference>
<feature type="compositionally biased region" description="Polar residues" evidence="3">
    <location>
        <begin position="1414"/>
        <end position="1429"/>
    </location>
</feature>
<feature type="compositionally biased region" description="Basic residues" evidence="3">
    <location>
        <begin position="966"/>
        <end position="976"/>
    </location>
</feature>
<dbReference type="FunFam" id="3.30.2280.10:FF:000002">
    <property type="entry name" value="Clustered mitochondria protein homolog"/>
    <property type="match status" value="1"/>
</dbReference>
<reference evidence="7" key="1">
    <citation type="journal article" date="2020" name="PLoS Negl. Trop. Dis.">
        <title>High-quality nuclear genome for Sarcoptes scabiei-A critical resource for a neglected parasite.</title>
        <authorList>
            <person name="Korhonen P.K."/>
            <person name="Gasser R.B."/>
            <person name="Ma G."/>
            <person name="Wang T."/>
            <person name="Stroehlein A.J."/>
            <person name="Young N.D."/>
            <person name="Ang C.S."/>
            <person name="Fernando D.D."/>
            <person name="Lu H.C."/>
            <person name="Taylor S."/>
            <person name="Reynolds S.L."/>
            <person name="Mofiz E."/>
            <person name="Najaraj S.H."/>
            <person name="Gowda H."/>
            <person name="Madugundu A."/>
            <person name="Renuse S."/>
            <person name="Holt D."/>
            <person name="Pandey A."/>
            <person name="Papenfuss A.T."/>
            <person name="Fischer K."/>
        </authorList>
    </citation>
    <scope>NUCLEOTIDE SEQUENCE [LARGE SCALE GENOMIC DNA]</scope>
</reference>
<keyword evidence="2" id="KW-0694">RNA-binding</keyword>
<feature type="compositionally biased region" description="Basic and acidic residues" evidence="3">
    <location>
        <begin position="7"/>
        <end position="16"/>
    </location>
</feature>
<dbReference type="InterPro" id="IPR025697">
    <property type="entry name" value="CLU_dom"/>
</dbReference>
<dbReference type="SUPFAM" id="SSF103107">
    <property type="entry name" value="Hypothetical protein c14orf129, hspc210"/>
    <property type="match status" value="1"/>
</dbReference>
<name>A0A834VBG8_SARSC</name>
<keyword evidence="7" id="KW-1185">Reference proteome</keyword>
<feature type="region of interest" description="Disordered" evidence="3">
    <location>
        <begin position="1"/>
        <end position="101"/>
    </location>
</feature>
<dbReference type="Pfam" id="PF13236">
    <property type="entry name" value="CLU"/>
    <property type="match status" value="1"/>
</dbReference>
<dbReference type="OrthoDB" id="1414216at2759"/>
<feature type="compositionally biased region" description="Basic and acidic residues" evidence="3">
    <location>
        <begin position="48"/>
        <end position="58"/>
    </location>
</feature>
<feature type="domain" description="Clu" evidence="4">
    <location>
        <begin position="429"/>
        <end position="671"/>
    </location>
</feature>
<evidence type="ECO:0000256" key="3">
    <source>
        <dbReference type="SAM" id="MobiDB-lite"/>
    </source>
</evidence>
<feature type="compositionally biased region" description="Polar residues" evidence="3">
    <location>
        <begin position="731"/>
        <end position="754"/>
    </location>
</feature>